<evidence type="ECO:0000313" key="3">
    <source>
        <dbReference type="Proteomes" id="UP000367825"/>
    </source>
</evidence>
<dbReference type="AlphaFoldDB" id="A0A5E4Y4C1"/>
<evidence type="ECO:0000313" key="2">
    <source>
        <dbReference type="EMBL" id="VVE43450.1"/>
    </source>
</evidence>
<protein>
    <submittedName>
        <fullName evidence="2">Pilus assembly protein</fullName>
    </submittedName>
</protein>
<name>A0A5E4Y4C1_9BURK</name>
<evidence type="ECO:0000256" key="1">
    <source>
        <dbReference type="SAM" id="Phobius"/>
    </source>
</evidence>
<keyword evidence="3" id="KW-1185">Reference proteome</keyword>
<dbReference type="Proteomes" id="UP000367825">
    <property type="component" value="Unassembled WGS sequence"/>
</dbReference>
<accession>A0A5E4Y4C1</accession>
<sequence length="66" mass="6737">MRTMRTRAAASPRRPSRERGVTALEYGILAAIVALVIGATVFTGLGAVLSSAFSTVTSAATSATSH</sequence>
<organism evidence="2 3">
    <name type="scientific">Pandoraea nosoerga</name>
    <dbReference type="NCBI Taxonomy" id="2508296"/>
    <lineage>
        <taxon>Bacteria</taxon>
        <taxon>Pseudomonadati</taxon>
        <taxon>Pseudomonadota</taxon>
        <taxon>Betaproteobacteria</taxon>
        <taxon>Burkholderiales</taxon>
        <taxon>Burkholderiaceae</taxon>
        <taxon>Pandoraea</taxon>
    </lineage>
</organism>
<dbReference type="EMBL" id="CABPSC010000026">
    <property type="protein sequence ID" value="VVE43450.1"/>
    <property type="molecule type" value="Genomic_DNA"/>
</dbReference>
<reference evidence="2 3" key="1">
    <citation type="submission" date="2019-08" db="EMBL/GenBank/DDBJ databases">
        <authorList>
            <person name="Peeters C."/>
        </authorList>
    </citation>
    <scope>NUCLEOTIDE SEQUENCE [LARGE SCALE GENOMIC DNA]</scope>
    <source>
        <strain evidence="2 3">LMG 31109</strain>
    </source>
</reference>
<proteinExistence type="predicted"/>
<keyword evidence="1" id="KW-0472">Membrane</keyword>
<gene>
    <name evidence="2" type="ORF">PNO31109_04277</name>
</gene>
<feature type="transmembrane region" description="Helical" evidence="1">
    <location>
        <begin position="21"/>
        <end position="49"/>
    </location>
</feature>
<keyword evidence="1" id="KW-1133">Transmembrane helix</keyword>
<keyword evidence="1" id="KW-0812">Transmembrane</keyword>